<feature type="region of interest" description="Disordered" evidence="1">
    <location>
        <begin position="1"/>
        <end position="29"/>
    </location>
</feature>
<feature type="compositionally biased region" description="Acidic residues" evidence="1">
    <location>
        <begin position="9"/>
        <end position="23"/>
    </location>
</feature>
<sequence length="83" mass="9878">MKHVLDALEKDEEKEEVEEVVDEKDDKRMPRKWTMPAPWITYSKMTTMRTLMPCREATTISLRRLKRKGGRKRGTLQRSKQVS</sequence>
<protein>
    <submittedName>
        <fullName evidence="2">Uncharacterized protein</fullName>
    </submittedName>
</protein>
<gene>
    <name evidence="2" type="ORF">AG1IA_10010</name>
</gene>
<dbReference type="EMBL" id="AFRT01004743">
    <property type="protein sequence ID" value="ELU35960.1"/>
    <property type="molecule type" value="Genomic_DNA"/>
</dbReference>
<evidence type="ECO:0000313" key="3">
    <source>
        <dbReference type="Proteomes" id="UP000011668"/>
    </source>
</evidence>
<evidence type="ECO:0000313" key="2">
    <source>
        <dbReference type="EMBL" id="ELU35960.1"/>
    </source>
</evidence>
<dbReference type="AlphaFoldDB" id="L8WDC0"/>
<dbReference type="Proteomes" id="UP000011668">
    <property type="component" value="Unassembled WGS sequence"/>
</dbReference>
<name>L8WDC0_THACA</name>
<accession>L8WDC0</accession>
<reference evidence="2 3" key="1">
    <citation type="journal article" date="2013" name="Nat. Commun.">
        <title>The evolution and pathogenic mechanisms of the rice sheath blight pathogen.</title>
        <authorList>
            <person name="Zheng A."/>
            <person name="Lin R."/>
            <person name="Xu L."/>
            <person name="Qin P."/>
            <person name="Tang C."/>
            <person name="Ai P."/>
            <person name="Zhang D."/>
            <person name="Liu Y."/>
            <person name="Sun Z."/>
            <person name="Feng H."/>
            <person name="Wang Y."/>
            <person name="Chen Y."/>
            <person name="Liang X."/>
            <person name="Fu R."/>
            <person name="Li Q."/>
            <person name="Zhang J."/>
            <person name="Yu X."/>
            <person name="Xie Z."/>
            <person name="Ding L."/>
            <person name="Guan P."/>
            <person name="Tang J."/>
            <person name="Liang Y."/>
            <person name="Wang S."/>
            <person name="Deng Q."/>
            <person name="Li S."/>
            <person name="Zhu J."/>
            <person name="Wang L."/>
            <person name="Liu H."/>
            <person name="Li P."/>
        </authorList>
    </citation>
    <scope>NUCLEOTIDE SEQUENCE [LARGE SCALE GENOMIC DNA]</scope>
    <source>
        <strain evidence="3">AG-1 IA</strain>
    </source>
</reference>
<keyword evidence="3" id="KW-1185">Reference proteome</keyword>
<organism evidence="2 3">
    <name type="scientific">Thanatephorus cucumeris (strain AG1-IA)</name>
    <name type="common">Rice sheath blight fungus</name>
    <name type="synonym">Rhizoctonia solani</name>
    <dbReference type="NCBI Taxonomy" id="983506"/>
    <lineage>
        <taxon>Eukaryota</taxon>
        <taxon>Fungi</taxon>
        <taxon>Dikarya</taxon>
        <taxon>Basidiomycota</taxon>
        <taxon>Agaricomycotina</taxon>
        <taxon>Agaricomycetes</taxon>
        <taxon>Cantharellales</taxon>
        <taxon>Ceratobasidiaceae</taxon>
        <taxon>Rhizoctonia</taxon>
        <taxon>Rhizoctonia solani AG-1</taxon>
    </lineage>
</organism>
<proteinExistence type="predicted"/>
<dbReference type="HOGENOM" id="CLU_2544175_0_0_1"/>
<evidence type="ECO:0000256" key="1">
    <source>
        <dbReference type="SAM" id="MobiDB-lite"/>
    </source>
</evidence>
<comment type="caution">
    <text evidence="2">The sequence shown here is derived from an EMBL/GenBank/DDBJ whole genome shotgun (WGS) entry which is preliminary data.</text>
</comment>